<dbReference type="SUPFAM" id="SSF57850">
    <property type="entry name" value="RING/U-box"/>
    <property type="match status" value="1"/>
</dbReference>
<dbReference type="Gene3D" id="3.30.40.10">
    <property type="entry name" value="Zinc/RING finger domain, C3HC4 (zinc finger)"/>
    <property type="match status" value="1"/>
</dbReference>
<proteinExistence type="predicted"/>
<evidence type="ECO:0008006" key="6">
    <source>
        <dbReference type="Google" id="ProtNLM"/>
    </source>
</evidence>
<dbReference type="AlphaFoldDB" id="A0A8C4ND53"/>
<dbReference type="PROSITE" id="PS00518">
    <property type="entry name" value="ZF_RING_1"/>
    <property type="match status" value="1"/>
</dbReference>
<dbReference type="InterPro" id="IPR013083">
    <property type="entry name" value="Znf_RING/FYVE/PHD"/>
</dbReference>
<name>A0A8C4ND53_EPTBU</name>
<evidence type="ECO:0000256" key="2">
    <source>
        <dbReference type="ARBA" id="ARBA00022771"/>
    </source>
</evidence>
<protein>
    <recommendedName>
        <fullName evidence="6">RING-type domain-containing protein</fullName>
    </recommendedName>
</protein>
<keyword evidence="3" id="KW-0862">Zinc</keyword>
<reference evidence="4" key="2">
    <citation type="submission" date="2025-09" db="UniProtKB">
        <authorList>
            <consortium name="Ensembl"/>
        </authorList>
    </citation>
    <scope>IDENTIFICATION</scope>
</reference>
<dbReference type="Proteomes" id="UP000694388">
    <property type="component" value="Unplaced"/>
</dbReference>
<dbReference type="Ensembl" id="ENSEBUT00000005439.1">
    <property type="protein sequence ID" value="ENSEBUP00000005001.1"/>
    <property type="gene ID" value="ENSEBUG00000003461.1"/>
</dbReference>
<keyword evidence="5" id="KW-1185">Reference proteome</keyword>
<accession>A0A8C4ND53</accession>
<evidence type="ECO:0000256" key="1">
    <source>
        <dbReference type="ARBA" id="ARBA00022723"/>
    </source>
</evidence>
<dbReference type="InterPro" id="IPR017907">
    <property type="entry name" value="Znf_RING_CS"/>
</dbReference>
<keyword evidence="2" id="KW-0863">Zinc-finger</keyword>
<reference evidence="4" key="1">
    <citation type="submission" date="2025-08" db="UniProtKB">
        <authorList>
            <consortium name="Ensembl"/>
        </authorList>
    </citation>
    <scope>IDENTIFICATION</scope>
</reference>
<sequence length="69" mass="7566">MPPCYAYNFVETPPAKYCCGVCSLPLREAHQTGCGHRLCRSCADGLLTCVVFVFQCVPVRVLCTSCHPL</sequence>
<organism evidence="4 5">
    <name type="scientific">Eptatretus burgeri</name>
    <name type="common">Inshore hagfish</name>
    <dbReference type="NCBI Taxonomy" id="7764"/>
    <lineage>
        <taxon>Eukaryota</taxon>
        <taxon>Metazoa</taxon>
        <taxon>Chordata</taxon>
        <taxon>Craniata</taxon>
        <taxon>Vertebrata</taxon>
        <taxon>Cyclostomata</taxon>
        <taxon>Myxini</taxon>
        <taxon>Myxiniformes</taxon>
        <taxon>Myxinidae</taxon>
        <taxon>Eptatretinae</taxon>
        <taxon>Eptatretus</taxon>
    </lineage>
</organism>
<evidence type="ECO:0000313" key="4">
    <source>
        <dbReference type="Ensembl" id="ENSEBUP00000005001.1"/>
    </source>
</evidence>
<dbReference type="GO" id="GO:0008270">
    <property type="term" value="F:zinc ion binding"/>
    <property type="evidence" value="ECO:0007669"/>
    <property type="project" value="UniProtKB-KW"/>
</dbReference>
<keyword evidence="1" id="KW-0479">Metal-binding</keyword>
<evidence type="ECO:0000256" key="3">
    <source>
        <dbReference type="ARBA" id="ARBA00022833"/>
    </source>
</evidence>
<evidence type="ECO:0000313" key="5">
    <source>
        <dbReference type="Proteomes" id="UP000694388"/>
    </source>
</evidence>